<evidence type="ECO:0000313" key="7">
    <source>
        <dbReference type="Proteomes" id="UP000717634"/>
    </source>
</evidence>
<keyword evidence="3" id="KW-0540">Nuclease</keyword>
<dbReference type="Proteomes" id="UP000717634">
    <property type="component" value="Unassembled WGS sequence"/>
</dbReference>
<dbReference type="RefSeq" id="WP_168671123.1">
    <property type="nucleotide sequence ID" value="NZ_JAAVTK010000001.1"/>
</dbReference>
<proteinExistence type="predicted"/>
<keyword evidence="5" id="KW-0378">Hydrolase</keyword>
<evidence type="ECO:0000313" key="6">
    <source>
        <dbReference type="EMBL" id="NKI87446.1"/>
    </source>
</evidence>
<comment type="caution">
    <text evidence="6">The sequence shown here is derived from an EMBL/GenBank/DDBJ whole genome shotgun (WGS) entry which is preliminary data.</text>
</comment>
<sequence length="111" mass="12634">MLEAAKLIVDFTQSRTFQELLTDALLRSAVERQFEILGEASSHISAGTQALWPTIEWKQIKNFRNLLAHEYFRTNYAEVWNIARNLLPPLLPTLEALFADLDSQFGPDASV</sequence>
<evidence type="ECO:0000256" key="5">
    <source>
        <dbReference type="ARBA" id="ARBA00022801"/>
    </source>
</evidence>
<evidence type="ECO:0000256" key="3">
    <source>
        <dbReference type="ARBA" id="ARBA00022722"/>
    </source>
</evidence>
<dbReference type="Pfam" id="PF01934">
    <property type="entry name" value="HepT-like"/>
    <property type="match status" value="1"/>
</dbReference>
<dbReference type="InterPro" id="IPR051813">
    <property type="entry name" value="HepT_RNase_toxin"/>
</dbReference>
<dbReference type="InterPro" id="IPR008201">
    <property type="entry name" value="HepT-like"/>
</dbReference>
<dbReference type="PANTHER" id="PTHR34139:SF1">
    <property type="entry name" value="RNASE MJ1380-RELATED"/>
    <property type="match status" value="1"/>
</dbReference>
<gene>
    <name evidence="6" type="ORF">HBN54_000025</name>
</gene>
<dbReference type="PANTHER" id="PTHR34139">
    <property type="entry name" value="UPF0331 PROTEIN MJ0127"/>
    <property type="match status" value="1"/>
</dbReference>
<dbReference type="EMBL" id="JAAVTK010000001">
    <property type="protein sequence ID" value="NKI87446.1"/>
    <property type="molecule type" value="Genomic_DNA"/>
</dbReference>
<dbReference type="SUPFAM" id="SSF81593">
    <property type="entry name" value="Nucleotidyltransferase substrate binding subunit/domain"/>
    <property type="match status" value="1"/>
</dbReference>
<protein>
    <submittedName>
        <fullName evidence="6">Uncharacterized protein with HEPN domain</fullName>
    </submittedName>
</protein>
<organism evidence="6 7">
    <name type="scientific">Hymenobacter artigasi</name>
    <dbReference type="NCBI Taxonomy" id="2719616"/>
    <lineage>
        <taxon>Bacteria</taxon>
        <taxon>Pseudomonadati</taxon>
        <taxon>Bacteroidota</taxon>
        <taxon>Cytophagia</taxon>
        <taxon>Cytophagales</taxon>
        <taxon>Hymenobacteraceae</taxon>
        <taxon>Hymenobacter</taxon>
    </lineage>
</organism>
<evidence type="ECO:0000256" key="2">
    <source>
        <dbReference type="ARBA" id="ARBA00022649"/>
    </source>
</evidence>
<keyword evidence="4" id="KW-0547">Nucleotide-binding</keyword>
<keyword evidence="7" id="KW-1185">Reference proteome</keyword>
<keyword evidence="1" id="KW-0597">Phosphoprotein</keyword>
<evidence type="ECO:0000256" key="4">
    <source>
        <dbReference type="ARBA" id="ARBA00022741"/>
    </source>
</evidence>
<name>A0ABX1HEI6_9BACT</name>
<reference evidence="6 7" key="1">
    <citation type="submission" date="2020-03" db="EMBL/GenBank/DDBJ databases">
        <title>Genomic Encyclopedia of Type Strains, Phase IV (KMG-V): Genome sequencing to study the core and pangenomes of soil and plant-associated prokaryotes.</title>
        <authorList>
            <person name="Whitman W."/>
        </authorList>
    </citation>
    <scope>NUCLEOTIDE SEQUENCE [LARGE SCALE GENOMIC DNA]</scope>
    <source>
        <strain evidence="6 7">1B</strain>
    </source>
</reference>
<accession>A0ABX1HEI6</accession>
<keyword evidence="2" id="KW-1277">Toxin-antitoxin system</keyword>
<evidence type="ECO:0000256" key="1">
    <source>
        <dbReference type="ARBA" id="ARBA00022553"/>
    </source>
</evidence>